<name>A0A2P2NJ27_RHIMU</name>
<sequence>MLFPHWVQLQIELRWTEGEGRREVERGSLGWMTMGSMGQLTNPCSRSINIHNTQNQTRVVCDSIFVAGFLIPPTKLQCHSQVRCV</sequence>
<organism evidence="1">
    <name type="scientific">Rhizophora mucronata</name>
    <name type="common">Asiatic mangrove</name>
    <dbReference type="NCBI Taxonomy" id="61149"/>
    <lineage>
        <taxon>Eukaryota</taxon>
        <taxon>Viridiplantae</taxon>
        <taxon>Streptophyta</taxon>
        <taxon>Embryophyta</taxon>
        <taxon>Tracheophyta</taxon>
        <taxon>Spermatophyta</taxon>
        <taxon>Magnoliopsida</taxon>
        <taxon>eudicotyledons</taxon>
        <taxon>Gunneridae</taxon>
        <taxon>Pentapetalae</taxon>
        <taxon>rosids</taxon>
        <taxon>fabids</taxon>
        <taxon>Malpighiales</taxon>
        <taxon>Rhizophoraceae</taxon>
        <taxon>Rhizophora</taxon>
    </lineage>
</organism>
<dbReference type="AlphaFoldDB" id="A0A2P2NJ27"/>
<dbReference type="EMBL" id="GGEC01061991">
    <property type="protein sequence ID" value="MBX42475.1"/>
    <property type="molecule type" value="Transcribed_RNA"/>
</dbReference>
<evidence type="ECO:0000313" key="1">
    <source>
        <dbReference type="EMBL" id="MBX42475.1"/>
    </source>
</evidence>
<accession>A0A2P2NJ27</accession>
<reference evidence="1" key="1">
    <citation type="submission" date="2018-02" db="EMBL/GenBank/DDBJ databases">
        <title>Rhizophora mucronata_Transcriptome.</title>
        <authorList>
            <person name="Meera S.P."/>
            <person name="Sreeshan A."/>
            <person name="Augustine A."/>
        </authorList>
    </citation>
    <scope>NUCLEOTIDE SEQUENCE</scope>
    <source>
        <tissue evidence="1">Leaf</tissue>
    </source>
</reference>
<protein>
    <submittedName>
        <fullName evidence="1">Uncharacterized protein</fullName>
    </submittedName>
</protein>
<proteinExistence type="predicted"/>